<gene>
    <name evidence="1" type="ORF">AARAC_003685</name>
</gene>
<evidence type="ECO:0000313" key="1">
    <source>
        <dbReference type="EMBL" id="PIG81843.1"/>
    </source>
</evidence>
<name>A0A2G7FMR3_9EURO</name>
<dbReference type="Proteomes" id="UP000231358">
    <property type="component" value="Unassembled WGS sequence"/>
</dbReference>
<comment type="caution">
    <text evidence="1">The sequence shown here is derived from an EMBL/GenBank/DDBJ whole genome shotgun (WGS) entry which is preliminary data.</text>
</comment>
<organism evidence="1 2">
    <name type="scientific">Aspergillus arachidicola</name>
    <dbReference type="NCBI Taxonomy" id="656916"/>
    <lineage>
        <taxon>Eukaryota</taxon>
        <taxon>Fungi</taxon>
        <taxon>Dikarya</taxon>
        <taxon>Ascomycota</taxon>
        <taxon>Pezizomycotina</taxon>
        <taxon>Eurotiomycetes</taxon>
        <taxon>Eurotiomycetidae</taxon>
        <taxon>Eurotiales</taxon>
        <taxon>Aspergillaceae</taxon>
        <taxon>Aspergillus</taxon>
        <taxon>Aspergillus subgen. Circumdati</taxon>
    </lineage>
</organism>
<dbReference type="EMBL" id="NEXV01000535">
    <property type="protein sequence ID" value="PIG81843.1"/>
    <property type="molecule type" value="Genomic_DNA"/>
</dbReference>
<proteinExistence type="predicted"/>
<reference evidence="1 2" key="1">
    <citation type="submission" date="2017-05" db="EMBL/GenBank/DDBJ databases">
        <title>Genome sequence for an aflatoxigenic pathogen of Argentinian peanut, Aspergillus arachidicola.</title>
        <authorList>
            <person name="Moore G."/>
            <person name="Beltz S.B."/>
            <person name="Mack B.M."/>
        </authorList>
    </citation>
    <scope>NUCLEOTIDE SEQUENCE [LARGE SCALE GENOMIC DNA]</scope>
    <source>
        <strain evidence="1 2">CBS 117610</strain>
    </source>
</reference>
<accession>A0A2G7FMR3</accession>
<dbReference type="AlphaFoldDB" id="A0A2G7FMR3"/>
<evidence type="ECO:0000313" key="2">
    <source>
        <dbReference type="Proteomes" id="UP000231358"/>
    </source>
</evidence>
<sequence length="323" mass="37409">MPMIQRTIRAIRGRFSRIDRSKNLDSQRTEMYSMLADLYKELEGLKAEALESEHLEVLPVHILPLDLKRTTELAIPRSLDPGAYFVPLSEEFIQQRPMDTTDPETQRRLNNVATILRPGYSSSTVQYRPLSSYRKAGVLVDRLVMEMSSRQLNCEAAMPNMTLITKWRGNTDFHLNPAFDRHDWDHRDGYHWIIDFFYACSSHPTFPYIKVIMHHSEAKDPELVLKAEVMAIVATMWSRLCTETLLDHLIVPVMLFTFAGCHVRILIGIHDGQDLRIAMSEFIEYSEGSQDLWDLLTRYLGCDFNHQLTTEKLPSAYLEEDLS</sequence>
<protein>
    <submittedName>
        <fullName evidence="1">Uncharacterized protein</fullName>
    </submittedName>
</protein>
<keyword evidence="2" id="KW-1185">Reference proteome</keyword>